<dbReference type="Gene3D" id="2.130.10.10">
    <property type="entry name" value="YVTN repeat-like/Quinoprotein amine dehydrogenase"/>
    <property type="match status" value="2"/>
</dbReference>
<proteinExistence type="predicted"/>
<name>A0A956LZ64_UNCEI</name>
<sequence>MLHNNRLAGRLLGASRLWWILVGVIAFRVWPAQAQDPEWSLSRPSNSGIPGEEIRGIRWSPSGEIWVVARWPFWEEGGIGISALPSAATSLDVWDVLTNFETPIPSEYINDVEWDGEGNVWIATDRGLVRYDGMNWTVWDPTNSPMALYRVRGISVAPDGHIWINNSDSNGGGDALWDFDGSGGWTSHAVPTELPWPAPWSDLASVAVTGDGHVWTSNQTLAGLAEWDGATWTLHGGDVSTFAGLTHDSADNIWCIGNPVGGDDAFFKWDGSSFTRFPFAEPTTIAVDPEDGNVYVGNWFGEVRRSTNGGSSFTSWLSGLNRVVSLAPQPGTSDVWVGTAGAVGHFRQDGTLVDDYNSYNTGMPWFWVDRMMTDRDGYFWMATGEAGLSRFDGQRWRNWGEHNAGSEPYPFAGNEPMGVSFEDHTGVHWFGGNGIARWDSQTGTFTGFWNWQNNPGMGVTLFTYIAEDAAGNLFASTEYGTVFRFDPGQQLWINDHFIYAAAGLPGMESDSQGNVWLAGWFALHEWDGNVWEEIALPDPNYFFDLGGISCLAIGPDDVFWFGTPEGLVRWDGVTFDHFDMSNTPLPAQSVVGVDVREDGLIGIAAADNNPQSGIALLDGDPLDPGSWR</sequence>
<dbReference type="Proteomes" id="UP000697710">
    <property type="component" value="Unassembled WGS sequence"/>
</dbReference>
<reference evidence="1" key="2">
    <citation type="journal article" date="2021" name="Microbiome">
        <title>Successional dynamics and alternative stable states in a saline activated sludge microbial community over 9 years.</title>
        <authorList>
            <person name="Wang Y."/>
            <person name="Ye J."/>
            <person name="Ju F."/>
            <person name="Liu L."/>
            <person name="Boyd J.A."/>
            <person name="Deng Y."/>
            <person name="Parks D.H."/>
            <person name="Jiang X."/>
            <person name="Yin X."/>
            <person name="Woodcroft B.J."/>
            <person name="Tyson G.W."/>
            <person name="Hugenholtz P."/>
            <person name="Polz M.F."/>
            <person name="Zhang T."/>
        </authorList>
    </citation>
    <scope>NUCLEOTIDE SEQUENCE</scope>
    <source>
        <strain evidence="1">HKST-UBA01</strain>
    </source>
</reference>
<organism evidence="1 2">
    <name type="scientific">Eiseniibacteriota bacterium</name>
    <dbReference type="NCBI Taxonomy" id="2212470"/>
    <lineage>
        <taxon>Bacteria</taxon>
        <taxon>Candidatus Eiseniibacteriota</taxon>
    </lineage>
</organism>
<feature type="non-terminal residue" evidence="1">
    <location>
        <position position="628"/>
    </location>
</feature>
<comment type="caution">
    <text evidence="1">The sequence shown here is derived from an EMBL/GenBank/DDBJ whole genome shotgun (WGS) entry which is preliminary data.</text>
</comment>
<evidence type="ECO:0000313" key="1">
    <source>
        <dbReference type="EMBL" id="MCA9728146.1"/>
    </source>
</evidence>
<reference evidence="1" key="1">
    <citation type="submission" date="2020-04" db="EMBL/GenBank/DDBJ databases">
        <authorList>
            <person name="Zhang T."/>
        </authorList>
    </citation>
    <scope>NUCLEOTIDE SEQUENCE</scope>
    <source>
        <strain evidence="1">HKST-UBA01</strain>
    </source>
</reference>
<gene>
    <name evidence="1" type="ORF">KC729_10715</name>
</gene>
<accession>A0A956LZ64</accession>
<dbReference type="AlphaFoldDB" id="A0A956LZ64"/>
<evidence type="ECO:0000313" key="2">
    <source>
        <dbReference type="Proteomes" id="UP000697710"/>
    </source>
</evidence>
<dbReference type="EMBL" id="JAGQHR010000310">
    <property type="protein sequence ID" value="MCA9728146.1"/>
    <property type="molecule type" value="Genomic_DNA"/>
</dbReference>
<protein>
    <submittedName>
        <fullName evidence="1">Uncharacterized protein</fullName>
    </submittedName>
</protein>
<dbReference type="InterPro" id="IPR015943">
    <property type="entry name" value="WD40/YVTN_repeat-like_dom_sf"/>
</dbReference>
<dbReference type="SUPFAM" id="SSF63829">
    <property type="entry name" value="Calcium-dependent phosphotriesterase"/>
    <property type="match status" value="2"/>
</dbReference>